<dbReference type="InterPro" id="IPR016965">
    <property type="entry name" value="Pase_PHOSPHO-typ"/>
</dbReference>
<dbReference type="InterPro" id="IPR013083">
    <property type="entry name" value="Znf_RING/FYVE/PHD"/>
</dbReference>
<evidence type="ECO:0000313" key="8">
    <source>
        <dbReference type="EMBL" id="CAE0500330.1"/>
    </source>
</evidence>
<dbReference type="InterPro" id="IPR027370">
    <property type="entry name" value="Znf-RING_euk"/>
</dbReference>
<dbReference type="Gene3D" id="3.30.40.10">
    <property type="entry name" value="Zinc/RING finger domain, C3HC4 (zinc finger)"/>
    <property type="match status" value="1"/>
</dbReference>
<gene>
    <name evidence="8" type="ORF">DTER00134_LOCUS15403</name>
    <name evidence="9" type="ORF">DTER00134_LOCUS15405</name>
</gene>
<dbReference type="PROSITE" id="PS00518">
    <property type="entry name" value="ZF_RING_1"/>
    <property type="match status" value="1"/>
</dbReference>
<feature type="compositionally biased region" description="Low complexity" evidence="5">
    <location>
        <begin position="581"/>
        <end position="611"/>
    </location>
</feature>
<keyword evidence="3" id="KW-0862">Zinc</keyword>
<evidence type="ECO:0000256" key="5">
    <source>
        <dbReference type="SAM" id="MobiDB-lite"/>
    </source>
</evidence>
<dbReference type="GO" id="GO:0016791">
    <property type="term" value="F:phosphatase activity"/>
    <property type="evidence" value="ECO:0007669"/>
    <property type="project" value="InterPro"/>
</dbReference>
<evidence type="ECO:0008006" key="10">
    <source>
        <dbReference type="Google" id="ProtNLM"/>
    </source>
</evidence>
<accession>A0A6S8M3P3</accession>
<dbReference type="Gene3D" id="3.40.50.1000">
    <property type="entry name" value="HAD superfamily/HAD-like"/>
    <property type="match status" value="2"/>
</dbReference>
<feature type="domain" description="RING-type" evidence="6">
    <location>
        <begin position="191"/>
        <end position="222"/>
    </location>
</feature>
<dbReference type="InterPro" id="IPR011948">
    <property type="entry name" value="Dullard_phosphatase"/>
</dbReference>
<dbReference type="SMART" id="SM00577">
    <property type="entry name" value="CPDc"/>
    <property type="match status" value="1"/>
</dbReference>
<feature type="compositionally biased region" description="Low complexity" evidence="5">
    <location>
        <begin position="762"/>
        <end position="821"/>
    </location>
</feature>
<dbReference type="EMBL" id="HBIP01025577">
    <property type="protein sequence ID" value="CAE0500332.1"/>
    <property type="molecule type" value="Transcribed_RNA"/>
</dbReference>
<dbReference type="CDD" id="cd07521">
    <property type="entry name" value="HAD_FCP1-like"/>
    <property type="match status" value="1"/>
</dbReference>
<proteinExistence type="predicted"/>
<dbReference type="InterPro" id="IPR023214">
    <property type="entry name" value="HAD_sf"/>
</dbReference>
<reference evidence="8" key="1">
    <citation type="submission" date="2021-01" db="EMBL/GenBank/DDBJ databases">
        <authorList>
            <person name="Corre E."/>
            <person name="Pelletier E."/>
            <person name="Niang G."/>
            <person name="Scheremetjew M."/>
            <person name="Finn R."/>
            <person name="Kale V."/>
            <person name="Holt S."/>
            <person name="Cochrane G."/>
            <person name="Meng A."/>
            <person name="Brown T."/>
            <person name="Cohen L."/>
        </authorList>
    </citation>
    <scope>NUCLEOTIDE SEQUENCE</scope>
    <source>
        <strain evidence="8">CCMP1320</strain>
    </source>
</reference>
<evidence type="ECO:0000256" key="2">
    <source>
        <dbReference type="ARBA" id="ARBA00022771"/>
    </source>
</evidence>
<evidence type="ECO:0000256" key="4">
    <source>
        <dbReference type="PROSITE-ProRule" id="PRU00175"/>
    </source>
</evidence>
<dbReference type="EMBL" id="HBIP01025575">
    <property type="protein sequence ID" value="CAE0500330.1"/>
    <property type="molecule type" value="Transcribed_RNA"/>
</dbReference>
<evidence type="ECO:0000259" key="6">
    <source>
        <dbReference type="PROSITE" id="PS50089"/>
    </source>
</evidence>
<feature type="region of interest" description="Disordered" evidence="5">
    <location>
        <begin position="761"/>
        <end position="821"/>
    </location>
</feature>
<organism evidence="8">
    <name type="scientific">Dunaliella tertiolecta</name>
    <name type="common">Green alga</name>
    <dbReference type="NCBI Taxonomy" id="3047"/>
    <lineage>
        <taxon>Eukaryota</taxon>
        <taxon>Viridiplantae</taxon>
        <taxon>Chlorophyta</taxon>
        <taxon>core chlorophytes</taxon>
        <taxon>Chlorophyceae</taxon>
        <taxon>CS clade</taxon>
        <taxon>Chlamydomonadales</taxon>
        <taxon>Dunaliellaceae</taxon>
        <taxon>Dunaliella</taxon>
    </lineage>
</organism>
<sequence>MKFGKRLSSWISQHSPEVYFDYALFKRALADDVHLGQEALKAGDALTTEWSCDRVLQTELQAFSVFVDAKTAAFEAALKRLAECPGGPSEEAASKLAQEVKDVLNQGQLCYIAVVKAAKKRNRHLAECFGAASIKPIQALNLLVNEAFFNSPRLAHLSTHAEVLAQQAVQKRQEQGAAKADPAQLLSSWECPICLEALHQPVVLTCAHRFCRSCAANHAGRCNGQSSSGRHMPPSKRASTSKDQMSSSNVSSAGGKGPVQQQQAQEQLLAMPPCAIGTFEMMEEDLHDVDDSRIAGEQEFFACPVCRKAQVLDLSTLQVDAALHAHIEELRRLSGIKAPKEASWGLLPPQAPQHKGKLTVLLDLDGTLITSFPPKRAPRVPPSMRTHIVGIGSKLNPLGVFVVERPELRQFLQSVAEFAEVVVYTAGFEDYAKPIIDAIDPKREFIMHTLYRDSTLATEHYQCVKDMNRLNRSLERTVLVDDTPLAFLHQPDNGIPMLAYRGGADDRLLMEAVLPLLQDLSKTTDVQPTLRKRFGMTPWFKRRGLPIEQIKQRSALMAQLERERHSCGISFKTHQSPAASPFAKQQPEPKQQQQQQQAPASVPAPKAAAGAMPRSNESFVFVTDFDKTLIDFDAGERVIEELAPELLPMLVGIEGPANFIPITNQLLEELHRRGVSRDDLLLCLKRLGSEVPAPSVALMHTLRQHKVESRILSDCNSVFISHILAGADAPDCFKDVLTNPASFEVVEAPSEGMGSEVIALGSTSSRSNSSSSTSNDSARSSSESSGRSTDSTGTASKLSSSTESSSAQQKASRSNSSASSSLKNGWFMKGLSKLFDKTKPQPCSQTTRMTSHQKLVIRPHHSHVQPHGCPRCPTNLCKGAKIRALKQAGCGRIIYAGDGSNDVCAAMALGAGDVVLARKGHPLGEWAAAVSKGDAQSKATQATVHLWGSHEELERMVRSLLSSHA</sequence>
<dbReference type="Pfam" id="PF03031">
    <property type="entry name" value="NIF"/>
    <property type="match status" value="1"/>
</dbReference>
<dbReference type="PANTHER" id="PTHR20889:SF12">
    <property type="entry name" value="LP01149P"/>
    <property type="match status" value="1"/>
</dbReference>
<feature type="domain" description="FCP1 homology" evidence="7">
    <location>
        <begin position="353"/>
        <end position="520"/>
    </location>
</feature>
<dbReference type="Pfam" id="PF13445">
    <property type="entry name" value="zf-RING_UBOX"/>
    <property type="match status" value="1"/>
</dbReference>
<evidence type="ECO:0000256" key="3">
    <source>
        <dbReference type="ARBA" id="ARBA00022833"/>
    </source>
</evidence>
<dbReference type="SUPFAM" id="SSF57850">
    <property type="entry name" value="RING/U-box"/>
    <property type="match status" value="1"/>
</dbReference>
<keyword evidence="2 4" id="KW-0863">Zinc-finger</keyword>
<dbReference type="NCBIfam" id="TIGR02251">
    <property type="entry name" value="HIF-SF_euk"/>
    <property type="match status" value="1"/>
</dbReference>
<feature type="compositionally biased region" description="Polar residues" evidence="5">
    <location>
        <begin position="237"/>
        <end position="252"/>
    </location>
</feature>
<dbReference type="InterPro" id="IPR036412">
    <property type="entry name" value="HAD-like_sf"/>
</dbReference>
<dbReference type="AlphaFoldDB" id="A0A6S8M3P3"/>
<keyword evidence="1" id="KW-0479">Metal-binding</keyword>
<dbReference type="Pfam" id="PF06888">
    <property type="entry name" value="Put_Phosphatase"/>
    <property type="match status" value="2"/>
</dbReference>
<dbReference type="GO" id="GO:0008270">
    <property type="term" value="F:zinc ion binding"/>
    <property type="evidence" value="ECO:0007669"/>
    <property type="project" value="UniProtKB-KW"/>
</dbReference>
<dbReference type="SUPFAM" id="SSF56784">
    <property type="entry name" value="HAD-like"/>
    <property type="match status" value="2"/>
</dbReference>
<feature type="region of interest" description="Disordered" evidence="5">
    <location>
        <begin position="221"/>
        <end position="264"/>
    </location>
</feature>
<dbReference type="PROSITE" id="PS50969">
    <property type="entry name" value="FCP1"/>
    <property type="match status" value="1"/>
</dbReference>
<feature type="region of interest" description="Disordered" evidence="5">
    <location>
        <begin position="572"/>
        <end position="611"/>
    </location>
</feature>
<name>A0A6S8M3P3_DUNTE</name>
<dbReference type="InterPro" id="IPR017907">
    <property type="entry name" value="Znf_RING_CS"/>
</dbReference>
<dbReference type="SMART" id="SM00184">
    <property type="entry name" value="RING"/>
    <property type="match status" value="1"/>
</dbReference>
<dbReference type="CDD" id="cd16449">
    <property type="entry name" value="RING-HC"/>
    <property type="match status" value="1"/>
</dbReference>
<evidence type="ECO:0000313" key="9">
    <source>
        <dbReference type="EMBL" id="CAE0500332.1"/>
    </source>
</evidence>
<dbReference type="InterPro" id="IPR004274">
    <property type="entry name" value="FCP1_dom"/>
</dbReference>
<dbReference type="PANTHER" id="PTHR20889">
    <property type="entry name" value="PHOSPHATASE, ORPHAN 1, 2"/>
    <property type="match status" value="1"/>
</dbReference>
<dbReference type="InterPro" id="IPR001841">
    <property type="entry name" value="Znf_RING"/>
</dbReference>
<protein>
    <recommendedName>
        <fullName evidence="10">FCP1 homology domain-containing protein</fullName>
    </recommendedName>
</protein>
<evidence type="ECO:0000256" key="1">
    <source>
        <dbReference type="ARBA" id="ARBA00022723"/>
    </source>
</evidence>
<dbReference type="PROSITE" id="PS50089">
    <property type="entry name" value="ZF_RING_2"/>
    <property type="match status" value="1"/>
</dbReference>
<evidence type="ECO:0000259" key="7">
    <source>
        <dbReference type="PROSITE" id="PS50969"/>
    </source>
</evidence>